<evidence type="ECO:0000256" key="1">
    <source>
        <dbReference type="SAM" id="SignalP"/>
    </source>
</evidence>
<dbReference type="STRING" id="5627.A0A1C7MMW5"/>
<keyword evidence="1" id="KW-0732">Signal</keyword>
<organism evidence="3 4">
    <name type="scientific">Grifola frondosa</name>
    <name type="common">Maitake</name>
    <name type="synonym">Polyporus frondosus</name>
    <dbReference type="NCBI Taxonomy" id="5627"/>
    <lineage>
        <taxon>Eukaryota</taxon>
        <taxon>Fungi</taxon>
        <taxon>Dikarya</taxon>
        <taxon>Basidiomycota</taxon>
        <taxon>Agaricomycotina</taxon>
        <taxon>Agaricomycetes</taxon>
        <taxon>Polyporales</taxon>
        <taxon>Grifolaceae</taxon>
        <taxon>Grifola</taxon>
    </lineage>
</organism>
<name>A0A1C7MMW5_GRIFR</name>
<protein>
    <recommendedName>
        <fullName evidence="2">Cyanovirin-N domain-containing protein</fullName>
    </recommendedName>
</protein>
<comment type="caution">
    <text evidence="3">The sequence shown here is derived from an EMBL/GenBank/DDBJ whole genome shotgun (WGS) entry which is preliminary data.</text>
</comment>
<keyword evidence="4" id="KW-1185">Reference proteome</keyword>
<gene>
    <name evidence="3" type="ORF">A0H81_02737</name>
</gene>
<feature type="domain" description="Cyanovirin-N" evidence="2">
    <location>
        <begin position="40"/>
        <end position="117"/>
    </location>
</feature>
<evidence type="ECO:0000313" key="3">
    <source>
        <dbReference type="EMBL" id="OBZ78215.1"/>
    </source>
</evidence>
<dbReference type="OrthoDB" id="3068152at2759"/>
<evidence type="ECO:0000259" key="2">
    <source>
        <dbReference type="Pfam" id="PF08881"/>
    </source>
</evidence>
<evidence type="ECO:0000313" key="4">
    <source>
        <dbReference type="Proteomes" id="UP000092993"/>
    </source>
</evidence>
<sequence>MQLSLLSIISVALVAASQVAAKAQNGFIGSCTGLSSQTATSCSRPARTTSSDSTSIDLNQCVENFAGTLECATNGNFANSCSSCSLQDTDILSCNCGSGTTLKDLNDCVSNNNGQLTCP</sequence>
<dbReference type="AlphaFoldDB" id="A0A1C7MMW5"/>
<accession>A0A1C7MMW5</accession>
<dbReference type="Proteomes" id="UP000092993">
    <property type="component" value="Unassembled WGS sequence"/>
</dbReference>
<dbReference type="SUPFAM" id="SSF51322">
    <property type="entry name" value="Cyanovirin-N"/>
    <property type="match status" value="1"/>
</dbReference>
<dbReference type="InterPro" id="IPR036673">
    <property type="entry name" value="Cyanovirin-N_sf"/>
</dbReference>
<dbReference type="Gene3D" id="2.30.60.10">
    <property type="entry name" value="Cyanovirin-N"/>
    <property type="match status" value="1"/>
</dbReference>
<reference evidence="3 4" key="1">
    <citation type="submission" date="2016-03" db="EMBL/GenBank/DDBJ databases">
        <title>Whole genome sequencing of Grifola frondosa 9006-11.</title>
        <authorList>
            <person name="Min B."/>
            <person name="Park H."/>
            <person name="Kim J.-G."/>
            <person name="Cho H."/>
            <person name="Oh Y.-L."/>
            <person name="Kong W.-S."/>
            <person name="Choi I.-G."/>
        </authorList>
    </citation>
    <scope>NUCLEOTIDE SEQUENCE [LARGE SCALE GENOMIC DNA]</scope>
    <source>
        <strain evidence="3 4">9006-11</strain>
    </source>
</reference>
<dbReference type="InterPro" id="IPR011058">
    <property type="entry name" value="Cyanovirin-N"/>
</dbReference>
<feature type="chain" id="PRO_5008889229" description="Cyanovirin-N domain-containing protein" evidence="1">
    <location>
        <begin position="22"/>
        <end position="119"/>
    </location>
</feature>
<proteinExistence type="predicted"/>
<feature type="signal peptide" evidence="1">
    <location>
        <begin position="1"/>
        <end position="21"/>
    </location>
</feature>
<dbReference type="Pfam" id="PF08881">
    <property type="entry name" value="CVNH"/>
    <property type="match status" value="1"/>
</dbReference>
<dbReference type="EMBL" id="LUGG01000002">
    <property type="protein sequence ID" value="OBZ78215.1"/>
    <property type="molecule type" value="Genomic_DNA"/>
</dbReference>